<protein>
    <submittedName>
        <fullName evidence="2">NAD(P)-dependent dehydrogenase (Short-subunit alcohol dehydrogenase family)</fullName>
    </submittedName>
</protein>
<evidence type="ECO:0000313" key="3">
    <source>
        <dbReference type="Proteomes" id="UP000295620"/>
    </source>
</evidence>
<dbReference type="FunFam" id="3.40.50.720:FF:000084">
    <property type="entry name" value="Short-chain dehydrogenase reductase"/>
    <property type="match status" value="1"/>
</dbReference>
<dbReference type="EMBL" id="SNYC01000004">
    <property type="protein sequence ID" value="TDQ10228.1"/>
    <property type="molecule type" value="Genomic_DNA"/>
</dbReference>
<dbReference type="CDD" id="cd05233">
    <property type="entry name" value="SDR_c"/>
    <property type="match status" value="1"/>
</dbReference>
<comment type="similarity">
    <text evidence="1">Belongs to the short-chain dehydrogenases/reductases (SDR) family.</text>
</comment>
<dbReference type="PANTHER" id="PTHR42760">
    <property type="entry name" value="SHORT-CHAIN DEHYDROGENASES/REDUCTASES FAMILY MEMBER"/>
    <property type="match status" value="1"/>
</dbReference>
<dbReference type="AlphaFoldDB" id="A0A4R6SWA9"/>
<dbReference type="PRINTS" id="PR00080">
    <property type="entry name" value="SDRFAMILY"/>
</dbReference>
<dbReference type="InterPro" id="IPR020904">
    <property type="entry name" value="Sc_DH/Rdtase_CS"/>
</dbReference>
<reference evidence="2 3" key="1">
    <citation type="submission" date="2019-03" db="EMBL/GenBank/DDBJ databases">
        <title>Genomic Encyclopedia of Archaeal and Bacterial Type Strains, Phase II (KMG-II): from individual species to whole genera.</title>
        <authorList>
            <person name="Goeker M."/>
        </authorList>
    </citation>
    <scope>NUCLEOTIDE SEQUENCE [LARGE SCALE GENOMIC DNA]</scope>
    <source>
        <strain evidence="2 3">DSM 19035</strain>
    </source>
</reference>
<dbReference type="Pfam" id="PF13561">
    <property type="entry name" value="adh_short_C2"/>
    <property type="match status" value="1"/>
</dbReference>
<name>A0A4R6SWA9_9SPHI</name>
<proteinExistence type="inferred from homology"/>
<accession>A0A4R6SWA9</accession>
<sequence>MSTLKLNEKIAVITGGSSGIGFAIAQRFVDEGAYVFITGRSAKDLETAKSKIGRNVTAVQGDISNLSDLDKLYEIIKQEKGHLDIIVANAAFIEEMTLANATSEHFDKTFNVNAKGTFFTAQKALPLLRDNGSIVLMSSENRMIGIPSFTTYAATKAAIRSFARTWGAELKDRKIRVNSITPGPIETPVIVEMSGSVERAEELKKAAVTLIPLARMGQPEEVASVALFLASDESSYITGSDIVVDGGHTQI</sequence>
<dbReference type="InterPro" id="IPR002347">
    <property type="entry name" value="SDR_fam"/>
</dbReference>
<dbReference type="Gene3D" id="3.40.50.720">
    <property type="entry name" value="NAD(P)-binding Rossmann-like Domain"/>
    <property type="match status" value="1"/>
</dbReference>
<keyword evidence="3" id="KW-1185">Reference proteome</keyword>
<evidence type="ECO:0000313" key="2">
    <source>
        <dbReference type="EMBL" id="TDQ10228.1"/>
    </source>
</evidence>
<dbReference type="OrthoDB" id="9803333at2"/>
<dbReference type="RefSeq" id="WP_133576250.1">
    <property type="nucleotide sequence ID" value="NZ_SNYC01000004.1"/>
</dbReference>
<dbReference type="InterPro" id="IPR036291">
    <property type="entry name" value="NAD(P)-bd_dom_sf"/>
</dbReference>
<dbReference type="GO" id="GO:0016616">
    <property type="term" value="F:oxidoreductase activity, acting on the CH-OH group of donors, NAD or NADP as acceptor"/>
    <property type="evidence" value="ECO:0007669"/>
    <property type="project" value="TreeGrafter"/>
</dbReference>
<gene>
    <name evidence="2" type="ORF">ATK78_2393</name>
</gene>
<dbReference type="PRINTS" id="PR00081">
    <property type="entry name" value="GDHRDH"/>
</dbReference>
<organism evidence="2 3">
    <name type="scientific">Pedobacter metabolipauper</name>
    <dbReference type="NCBI Taxonomy" id="425513"/>
    <lineage>
        <taxon>Bacteria</taxon>
        <taxon>Pseudomonadati</taxon>
        <taxon>Bacteroidota</taxon>
        <taxon>Sphingobacteriia</taxon>
        <taxon>Sphingobacteriales</taxon>
        <taxon>Sphingobacteriaceae</taxon>
        <taxon>Pedobacter</taxon>
    </lineage>
</organism>
<dbReference type="PROSITE" id="PS00061">
    <property type="entry name" value="ADH_SHORT"/>
    <property type="match status" value="1"/>
</dbReference>
<dbReference type="SUPFAM" id="SSF51735">
    <property type="entry name" value="NAD(P)-binding Rossmann-fold domains"/>
    <property type="match status" value="1"/>
</dbReference>
<dbReference type="Proteomes" id="UP000295620">
    <property type="component" value="Unassembled WGS sequence"/>
</dbReference>
<comment type="caution">
    <text evidence="2">The sequence shown here is derived from an EMBL/GenBank/DDBJ whole genome shotgun (WGS) entry which is preliminary data.</text>
</comment>
<evidence type="ECO:0000256" key="1">
    <source>
        <dbReference type="ARBA" id="ARBA00006484"/>
    </source>
</evidence>
<dbReference type="NCBIfam" id="NF005559">
    <property type="entry name" value="PRK07231.1"/>
    <property type="match status" value="1"/>
</dbReference>